<evidence type="ECO:0000259" key="9">
    <source>
        <dbReference type="Pfam" id="PF04825"/>
    </source>
</evidence>
<organism evidence="10">
    <name type="scientific">Sesamum radiatum</name>
    <name type="common">Black benniseed</name>
    <dbReference type="NCBI Taxonomy" id="300843"/>
    <lineage>
        <taxon>Eukaryota</taxon>
        <taxon>Viridiplantae</taxon>
        <taxon>Streptophyta</taxon>
        <taxon>Embryophyta</taxon>
        <taxon>Tracheophyta</taxon>
        <taxon>Spermatophyta</taxon>
        <taxon>Magnoliopsida</taxon>
        <taxon>eudicotyledons</taxon>
        <taxon>Gunneridae</taxon>
        <taxon>Pentapetalae</taxon>
        <taxon>asterids</taxon>
        <taxon>lamiids</taxon>
        <taxon>Lamiales</taxon>
        <taxon>Pedaliaceae</taxon>
        <taxon>Sesamum</taxon>
    </lineage>
</organism>
<proteinExistence type="inferred from homology"/>
<comment type="subunit">
    <text evidence="6">Component of the cohesin complex.</text>
</comment>
<dbReference type="SUPFAM" id="SSF46785">
    <property type="entry name" value="Winged helix' DNA-binding domain"/>
    <property type="match status" value="1"/>
</dbReference>
<dbReference type="GO" id="GO:0003682">
    <property type="term" value="F:chromatin binding"/>
    <property type="evidence" value="ECO:0007669"/>
    <property type="project" value="TreeGrafter"/>
</dbReference>
<sequence length="520" mass="57910">MYPEVPIALRMSGHLLLGVVRIYSKQVDYLYEDCNGVRNTINRVFTSVNVNLPEDATHAPFHAITLPEKFELDSLELDDYDKYLCEDSHLKSKDEITLSEQIPTGQDEYIVIRVDEYDFRASLFIEDDSRSGPVPMEEDIPPPVEVDATAGSEYPSPPNKLAADDGNIGNSSPQDLPSIEIMRDARHGFDFNNSPILPDRVEPDKFLEEQINKDKETCTPVTEGVLLPDDRFSSPQNHEEQHSTRHLDSPMLFGCCPALMSLYEEGNISVHHMVTTETTPQKMSVDQALSPSHDSDREIEVLRNNEGASPDRFMPSFSKAVPSPHGRSYFTPENSSLGLQSERIETTEGDGALPTSDMGTSPRDLDSEMRTPDTFYGKGLPERTALSDIPELVSSAEDLGFLEQDDNSPAGSQGTPEFDIFSYNQGTPELQALSSRTRAVAQYLKKQSSITPTSGNSEELSEDLSLNKILEGKPKKICARMFYETLVLKNYGLVDVHQENPYDNISLKVTPKLSKGQFSS</sequence>
<dbReference type="GO" id="GO:0007062">
    <property type="term" value="P:sister chromatid cohesion"/>
    <property type="evidence" value="ECO:0007669"/>
    <property type="project" value="InterPro"/>
</dbReference>
<feature type="region of interest" description="Disordered" evidence="7">
    <location>
        <begin position="148"/>
        <end position="173"/>
    </location>
</feature>
<evidence type="ECO:0000256" key="3">
    <source>
        <dbReference type="ARBA" id="ARBA00022776"/>
    </source>
</evidence>
<keyword evidence="5" id="KW-0539">Nucleus</keyword>
<dbReference type="InterPro" id="IPR006910">
    <property type="entry name" value="Rad21_Rec8_N"/>
</dbReference>
<keyword evidence="3" id="KW-0131">Cell cycle</keyword>
<gene>
    <name evidence="10" type="ORF">Sradi_0848700</name>
</gene>
<feature type="domain" description="Rad21/Rec8-like protein C-terminal eukaryotic" evidence="8">
    <location>
        <begin position="462"/>
        <end position="513"/>
    </location>
</feature>
<dbReference type="PANTHER" id="PTHR12585:SF55">
    <property type="entry name" value="SISTER CHROMATID COHESION 1 PROTEIN 3"/>
    <property type="match status" value="1"/>
</dbReference>
<dbReference type="InterPro" id="IPR039781">
    <property type="entry name" value="Rad21/Rec8-like"/>
</dbReference>
<dbReference type="InterPro" id="IPR036390">
    <property type="entry name" value="WH_DNA-bd_sf"/>
</dbReference>
<evidence type="ECO:0000256" key="2">
    <source>
        <dbReference type="ARBA" id="ARBA00009870"/>
    </source>
</evidence>
<feature type="domain" description="Rad21/Rec8-like protein N-terminal" evidence="9">
    <location>
        <begin position="3"/>
        <end position="57"/>
    </location>
</feature>
<evidence type="ECO:0000313" key="10">
    <source>
        <dbReference type="EMBL" id="KAL0423139.1"/>
    </source>
</evidence>
<dbReference type="GO" id="GO:0007059">
    <property type="term" value="P:chromosome segregation"/>
    <property type="evidence" value="ECO:0007669"/>
    <property type="project" value="UniProtKB-KW"/>
</dbReference>
<dbReference type="EMBL" id="JACGWJ010000004">
    <property type="protein sequence ID" value="KAL0423139.1"/>
    <property type="molecule type" value="Genomic_DNA"/>
</dbReference>
<dbReference type="Pfam" id="PF04825">
    <property type="entry name" value="Rad21_Rec8_N"/>
    <property type="match status" value="1"/>
</dbReference>
<feature type="region of interest" description="Disordered" evidence="7">
    <location>
        <begin position="305"/>
        <end position="370"/>
    </location>
</feature>
<evidence type="ECO:0000256" key="1">
    <source>
        <dbReference type="ARBA" id="ARBA00004123"/>
    </source>
</evidence>
<dbReference type="FunFam" id="1.10.10.580:FF:000002">
    <property type="entry name" value="Sister chromatid cohesion 1 protein 4"/>
    <property type="match status" value="1"/>
</dbReference>
<keyword evidence="3" id="KW-0498">Mitosis</keyword>
<accession>A0AAW2V127</accession>
<dbReference type="Pfam" id="PF04824">
    <property type="entry name" value="Rad21_Rec8"/>
    <property type="match status" value="1"/>
</dbReference>
<evidence type="ECO:0000256" key="5">
    <source>
        <dbReference type="ARBA" id="ARBA00023242"/>
    </source>
</evidence>
<dbReference type="GO" id="GO:0005634">
    <property type="term" value="C:nucleus"/>
    <property type="evidence" value="ECO:0007669"/>
    <property type="project" value="UniProtKB-SubCell"/>
</dbReference>
<evidence type="ECO:0000256" key="7">
    <source>
        <dbReference type="SAM" id="MobiDB-lite"/>
    </source>
</evidence>
<keyword evidence="4" id="KW-0159">Chromosome partition</keyword>
<name>A0AAW2V127_SESRA</name>
<dbReference type="AlphaFoldDB" id="A0AAW2V127"/>
<dbReference type="PANTHER" id="PTHR12585">
    <property type="entry name" value="SCC1 / RAD21 FAMILY MEMBER"/>
    <property type="match status" value="1"/>
</dbReference>
<protein>
    <submittedName>
        <fullName evidence="10">Sister chromatid cohesion 1 protein 3</fullName>
    </submittedName>
</protein>
<comment type="subcellular location">
    <subcellularLocation>
        <location evidence="1">Nucleus</location>
    </subcellularLocation>
</comment>
<dbReference type="Gene3D" id="1.10.10.580">
    <property type="entry name" value="Structural maintenance of chromosome 1. Chain E"/>
    <property type="match status" value="1"/>
</dbReference>
<dbReference type="InterPro" id="IPR023093">
    <property type="entry name" value="ScpA-like_C"/>
</dbReference>
<evidence type="ECO:0000259" key="8">
    <source>
        <dbReference type="Pfam" id="PF04824"/>
    </source>
</evidence>
<reference evidence="10" key="1">
    <citation type="submission" date="2020-06" db="EMBL/GenBank/DDBJ databases">
        <authorList>
            <person name="Li T."/>
            <person name="Hu X."/>
            <person name="Zhang T."/>
            <person name="Song X."/>
            <person name="Zhang H."/>
            <person name="Dai N."/>
            <person name="Sheng W."/>
            <person name="Hou X."/>
            <person name="Wei L."/>
        </authorList>
    </citation>
    <scope>NUCLEOTIDE SEQUENCE</scope>
    <source>
        <strain evidence="10">G02</strain>
        <tissue evidence="10">Leaf</tissue>
    </source>
</reference>
<evidence type="ECO:0000256" key="4">
    <source>
        <dbReference type="ARBA" id="ARBA00022829"/>
    </source>
</evidence>
<comment type="caution">
    <text evidence="10">The sequence shown here is derived from an EMBL/GenBank/DDBJ whole genome shotgun (WGS) entry which is preliminary data.</text>
</comment>
<feature type="region of interest" description="Disordered" evidence="7">
    <location>
        <begin position="225"/>
        <end position="245"/>
    </location>
</feature>
<dbReference type="GO" id="GO:0008278">
    <property type="term" value="C:cohesin complex"/>
    <property type="evidence" value="ECO:0007669"/>
    <property type="project" value="InterPro"/>
</dbReference>
<comment type="similarity">
    <text evidence="2">Belongs to the rad21 family.</text>
</comment>
<feature type="compositionally biased region" description="Basic and acidic residues" evidence="7">
    <location>
        <begin position="228"/>
        <end position="245"/>
    </location>
</feature>
<dbReference type="InterPro" id="IPR006909">
    <property type="entry name" value="Rad21/Rec8_C_eu"/>
</dbReference>
<keyword evidence="3" id="KW-0132">Cell division</keyword>
<reference evidence="10" key="2">
    <citation type="journal article" date="2024" name="Plant">
        <title>Genomic evolution and insights into agronomic trait innovations of Sesamum species.</title>
        <authorList>
            <person name="Miao H."/>
            <person name="Wang L."/>
            <person name="Qu L."/>
            <person name="Liu H."/>
            <person name="Sun Y."/>
            <person name="Le M."/>
            <person name="Wang Q."/>
            <person name="Wei S."/>
            <person name="Zheng Y."/>
            <person name="Lin W."/>
            <person name="Duan Y."/>
            <person name="Cao H."/>
            <person name="Xiong S."/>
            <person name="Wang X."/>
            <person name="Wei L."/>
            <person name="Li C."/>
            <person name="Ma Q."/>
            <person name="Ju M."/>
            <person name="Zhao R."/>
            <person name="Li G."/>
            <person name="Mu C."/>
            <person name="Tian Q."/>
            <person name="Mei H."/>
            <person name="Zhang T."/>
            <person name="Gao T."/>
            <person name="Zhang H."/>
        </authorList>
    </citation>
    <scope>NUCLEOTIDE SEQUENCE</scope>
    <source>
        <strain evidence="10">G02</strain>
    </source>
</reference>
<evidence type="ECO:0000256" key="6">
    <source>
        <dbReference type="ARBA" id="ARBA00064543"/>
    </source>
</evidence>
<dbReference type="GO" id="GO:1990414">
    <property type="term" value="P:replication-born double-strand break repair via sister chromatid exchange"/>
    <property type="evidence" value="ECO:0007669"/>
    <property type="project" value="TreeGrafter"/>
</dbReference>